<dbReference type="EMBL" id="CAKMTQ010000003">
    <property type="protein sequence ID" value="CAH1522631.1"/>
    <property type="molecule type" value="Genomic_DNA"/>
</dbReference>
<feature type="transmembrane region" description="Helical" evidence="1">
    <location>
        <begin position="339"/>
        <end position="359"/>
    </location>
</feature>
<keyword evidence="4" id="KW-0808">Transferase</keyword>
<reference evidence="4" key="1">
    <citation type="submission" date="2022-01" db="EMBL/GenBank/DDBJ databases">
        <authorList>
            <person name="Lagorce A."/>
        </authorList>
    </citation>
    <scope>NUCLEOTIDE SEQUENCE</scope>
    <source>
        <strain evidence="4">Th15_F1_D04</strain>
    </source>
</reference>
<comment type="caution">
    <text evidence="4">The sequence shown here is derived from an EMBL/GenBank/DDBJ whole genome shotgun (WGS) entry which is preliminary data.</text>
</comment>
<feature type="transmembrane region" description="Helical" evidence="1">
    <location>
        <begin position="220"/>
        <end position="236"/>
    </location>
</feature>
<dbReference type="InterPro" id="IPR043968">
    <property type="entry name" value="SGNH"/>
</dbReference>
<dbReference type="PANTHER" id="PTHR23028">
    <property type="entry name" value="ACETYLTRANSFERASE"/>
    <property type="match status" value="1"/>
</dbReference>
<feature type="transmembrane region" description="Helical" evidence="1">
    <location>
        <begin position="30"/>
        <end position="52"/>
    </location>
</feature>
<evidence type="ECO:0000313" key="5">
    <source>
        <dbReference type="Proteomes" id="UP001295420"/>
    </source>
</evidence>
<feature type="transmembrane region" description="Helical" evidence="1">
    <location>
        <begin position="134"/>
        <end position="157"/>
    </location>
</feature>
<dbReference type="Proteomes" id="UP001295420">
    <property type="component" value="Unassembled WGS sequence"/>
</dbReference>
<evidence type="ECO:0000259" key="3">
    <source>
        <dbReference type="Pfam" id="PF19040"/>
    </source>
</evidence>
<proteinExistence type="predicted"/>
<feature type="transmembrane region" description="Helical" evidence="1">
    <location>
        <begin position="7"/>
        <end position="24"/>
    </location>
</feature>
<dbReference type="Pfam" id="PF19040">
    <property type="entry name" value="SGNH"/>
    <property type="match status" value="1"/>
</dbReference>
<dbReference type="GO" id="GO:0009103">
    <property type="term" value="P:lipopolysaccharide biosynthetic process"/>
    <property type="evidence" value="ECO:0007669"/>
    <property type="project" value="TreeGrafter"/>
</dbReference>
<dbReference type="Pfam" id="PF01757">
    <property type="entry name" value="Acyl_transf_3"/>
    <property type="match status" value="1"/>
</dbReference>
<evidence type="ECO:0000259" key="2">
    <source>
        <dbReference type="Pfam" id="PF01757"/>
    </source>
</evidence>
<dbReference type="GO" id="GO:0016747">
    <property type="term" value="F:acyltransferase activity, transferring groups other than amino-acyl groups"/>
    <property type="evidence" value="ECO:0007669"/>
    <property type="project" value="InterPro"/>
</dbReference>
<keyword evidence="1" id="KW-1133">Transmembrane helix</keyword>
<feature type="domain" description="SGNH" evidence="3">
    <location>
        <begin position="392"/>
        <end position="598"/>
    </location>
</feature>
<dbReference type="GO" id="GO:0016020">
    <property type="term" value="C:membrane"/>
    <property type="evidence" value="ECO:0007669"/>
    <property type="project" value="TreeGrafter"/>
</dbReference>
<keyword evidence="1" id="KW-0472">Membrane</keyword>
<keyword evidence="4" id="KW-0012">Acyltransferase</keyword>
<organism evidence="4 5">
    <name type="scientific">Vibrio owensii</name>
    <dbReference type="NCBI Taxonomy" id="696485"/>
    <lineage>
        <taxon>Bacteria</taxon>
        <taxon>Pseudomonadati</taxon>
        <taxon>Pseudomonadota</taxon>
        <taxon>Gammaproteobacteria</taxon>
        <taxon>Vibrionales</taxon>
        <taxon>Vibrionaceae</taxon>
        <taxon>Vibrio</taxon>
    </lineage>
</organism>
<feature type="transmembrane region" description="Helical" evidence="1">
    <location>
        <begin position="273"/>
        <end position="297"/>
    </location>
</feature>
<evidence type="ECO:0000313" key="4">
    <source>
        <dbReference type="EMBL" id="CAH1522631.1"/>
    </source>
</evidence>
<protein>
    <submittedName>
        <fullName evidence="4">Acyltransferase family protein</fullName>
    </submittedName>
</protein>
<dbReference type="PANTHER" id="PTHR23028:SF53">
    <property type="entry name" value="ACYL_TRANSF_3 DOMAIN-CONTAINING PROTEIN"/>
    <property type="match status" value="1"/>
</dbReference>
<feature type="transmembrane region" description="Helical" evidence="1">
    <location>
        <begin position="164"/>
        <end position="182"/>
    </location>
</feature>
<feature type="transmembrane region" description="Helical" evidence="1">
    <location>
        <begin position="188"/>
        <end position="208"/>
    </location>
</feature>
<accession>A0AAU9Q093</accession>
<feature type="transmembrane region" description="Helical" evidence="1">
    <location>
        <begin position="242"/>
        <end position="261"/>
    </location>
</feature>
<feature type="domain" description="Acyltransferase 3" evidence="2">
    <location>
        <begin position="6"/>
        <end position="322"/>
    </location>
</feature>
<gene>
    <name evidence="4" type="ORF">THF1D04_110064</name>
</gene>
<sequence length="616" mass="68527">MMTYRAEIDGLRAIAVILVIFFHADIEAFAGGFIGVDVFFVISGYLITTIVINDLDKNQFSLADFYERRIRRILPLLLLVIAVCYLLSWWLFLPHAHKEVGEFSVSSILSASNVLLYLKGHNYFGLEEQANPLFHTWSLGVEEQYYIVIPLLLMLLARGKLMSYLTFFIAVFALSLMTIWYASGDPDFAFYMIFSRAWELAAGSLIALVMRKTVIKPNNTLAMIGLTLVLASALLFDKSKDGAGLMLLIPVIGTALIILFSSKDNTLGKALSLKSVVFVGLISYSLYLWHIPLLVFYRYVLTAGQEFSLAFYLVALFVFSYLTWRFVEKPFRSRKKIGMSTLAASLVLITLPLLAFGVVGHKNGGFPDRSAFFEAMRVNNGYGIACNGNTTINDTCSSSSEPTVAVLGNSHSMVFVQQLSNDTPTGVVQLTQDSCAVGYVDMIAGVNNLSCRSFFTNAVETIQNTPSIRRVVISSNFNKELSKQDYQASLTHLLNELEDREIVVFGPTPSAPHAIGECLWKAQLFGGNTDHECDFSPKQSHPHHVATLATYFDQFEHVEFVDLTNYICQQGKCAMKVGSNNAMYTDASHLSYKGAEIVLSSYQKELSDNQQLTAQH</sequence>
<feature type="transmembrane region" description="Helical" evidence="1">
    <location>
        <begin position="309"/>
        <end position="327"/>
    </location>
</feature>
<dbReference type="AlphaFoldDB" id="A0AAU9Q093"/>
<dbReference type="InterPro" id="IPR002656">
    <property type="entry name" value="Acyl_transf_3_dom"/>
</dbReference>
<keyword evidence="1" id="KW-0812">Transmembrane</keyword>
<name>A0AAU9Q093_9VIBR</name>
<dbReference type="InterPro" id="IPR050879">
    <property type="entry name" value="Acyltransferase_3"/>
</dbReference>
<feature type="transmembrane region" description="Helical" evidence="1">
    <location>
        <begin position="73"/>
        <end position="92"/>
    </location>
</feature>
<evidence type="ECO:0000256" key="1">
    <source>
        <dbReference type="SAM" id="Phobius"/>
    </source>
</evidence>